<organism evidence="11 12">
    <name type="scientific">Tsukamurella pseudospumae</name>
    <dbReference type="NCBI Taxonomy" id="239498"/>
    <lineage>
        <taxon>Bacteria</taxon>
        <taxon>Bacillati</taxon>
        <taxon>Actinomycetota</taxon>
        <taxon>Actinomycetes</taxon>
        <taxon>Mycobacteriales</taxon>
        <taxon>Tsukamurellaceae</taxon>
        <taxon>Tsukamurella</taxon>
    </lineage>
</organism>
<proteinExistence type="inferred from homology"/>
<evidence type="ECO:0000256" key="5">
    <source>
        <dbReference type="ARBA" id="ARBA00022857"/>
    </source>
</evidence>
<dbReference type="EC" id="1.5.1.3" evidence="3 7"/>
<dbReference type="CDD" id="cd00209">
    <property type="entry name" value="DHFR"/>
    <property type="match status" value="1"/>
</dbReference>
<dbReference type="PROSITE" id="PS51330">
    <property type="entry name" value="DHFR_2"/>
    <property type="match status" value="1"/>
</dbReference>
<evidence type="ECO:0000256" key="2">
    <source>
        <dbReference type="ARBA" id="ARBA00009539"/>
    </source>
</evidence>
<accession>A0A138AQ80</accession>
<dbReference type="PANTHER" id="PTHR48069">
    <property type="entry name" value="DIHYDROFOLATE REDUCTASE"/>
    <property type="match status" value="1"/>
</dbReference>
<dbReference type="UniPathway" id="UPA00077">
    <property type="reaction ID" value="UER00158"/>
</dbReference>
<comment type="function">
    <text evidence="7">Key enzyme in folate metabolism. Catalyzes an essential reaction for de novo glycine and purine synthesis, and for DNA precursor synthesis.</text>
</comment>
<dbReference type="EMBL" id="LSRF01000012">
    <property type="protein sequence ID" value="KXP12576.1"/>
    <property type="molecule type" value="Genomic_DNA"/>
</dbReference>
<keyword evidence="6 7" id="KW-0560">Oxidoreductase</keyword>
<dbReference type="AlphaFoldDB" id="A0A138AQ80"/>
<evidence type="ECO:0000256" key="4">
    <source>
        <dbReference type="ARBA" id="ARBA00022563"/>
    </source>
</evidence>
<dbReference type="SUPFAM" id="SSF53597">
    <property type="entry name" value="Dihydrofolate reductase-like"/>
    <property type="match status" value="1"/>
</dbReference>
<keyword evidence="4 7" id="KW-0554">One-carbon metabolism</keyword>
<name>A0A138AQ80_9ACTN</name>
<dbReference type="InterPro" id="IPR001796">
    <property type="entry name" value="DHFR_dom"/>
</dbReference>
<evidence type="ECO:0000256" key="9">
    <source>
        <dbReference type="SAM" id="MobiDB-lite"/>
    </source>
</evidence>
<dbReference type="Pfam" id="PF00186">
    <property type="entry name" value="DHFR_1"/>
    <property type="match status" value="1"/>
</dbReference>
<dbReference type="GO" id="GO:0046654">
    <property type="term" value="P:tetrahydrofolate biosynthetic process"/>
    <property type="evidence" value="ECO:0007669"/>
    <property type="project" value="UniProtKB-UniPathway"/>
</dbReference>
<dbReference type="GO" id="GO:0046452">
    <property type="term" value="P:dihydrofolate metabolic process"/>
    <property type="evidence" value="ECO:0007669"/>
    <property type="project" value="TreeGrafter"/>
</dbReference>
<feature type="domain" description="DHFR" evidence="10">
    <location>
        <begin position="1"/>
        <end position="154"/>
    </location>
</feature>
<evidence type="ECO:0000313" key="12">
    <source>
        <dbReference type="Proteomes" id="UP000070258"/>
    </source>
</evidence>
<dbReference type="GO" id="GO:0005829">
    <property type="term" value="C:cytosol"/>
    <property type="evidence" value="ECO:0007669"/>
    <property type="project" value="TreeGrafter"/>
</dbReference>
<dbReference type="Gene3D" id="3.40.430.10">
    <property type="entry name" value="Dihydrofolate Reductase, subunit A"/>
    <property type="match status" value="1"/>
</dbReference>
<dbReference type="PIRSF" id="PIRSF000194">
    <property type="entry name" value="DHFR"/>
    <property type="match status" value="1"/>
</dbReference>
<sequence length="156" mass="17036">MIGLIWAQARGGVIGADGGIPWHIPEDMKFFRETTAGATVLMGRRTWDSLPPRFRPLPGRTNIVVTRDRSWQADGAEVQHDLTLPDGDVWVIGGGEIYTAALPLADVLAVTEVDAAIEGDTTAPSVPEGFALDDEPGWSESSSGLRYRHLTYRRNH</sequence>
<dbReference type="GO" id="GO:0046655">
    <property type="term" value="P:folic acid metabolic process"/>
    <property type="evidence" value="ECO:0007669"/>
    <property type="project" value="TreeGrafter"/>
</dbReference>
<evidence type="ECO:0000256" key="6">
    <source>
        <dbReference type="ARBA" id="ARBA00023002"/>
    </source>
</evidence>
<dbReference type="RefSeq" id="WP_068570557.1">
    <property type="nucleotide sequence ID" value="NZ_LSRF01000012.1"/>
</dbReference>
<dbReference type="GO" id="GO:0006730">
    <property type="term" value="P:one-carbon metabolic process"/>
    <property type="evidence" value="ECO:0007669"/>
    <property type="project" value="UniProtKB-KW"/>
</dbReference>
<dbReference type="PRINTS" id="PR00070">
    <property type="entry name" value="DHFR"/>
</dbReference>
<reference evidence="12" key="1">
    <citation type="submission" date="2016-02" db="EMBL/GenBank/DDBJ databases">
        <authorList>
            <person name="Wen L."/>
            <person name="He K."/>
            <person name="Yang H."/>
        </authorList>
    </citation>
    <scope>NUCLEOTIDE SEQUENCE [LARGE SCALE GENOMIC DNA]</scope>
    <source>
        <strain evidence="12">JCM 15929</strain>
    </source>
</reference>
<comment type="pathway">
    <text evidence="1 7">Cofactor biosynthesis; tetrahydrofolate biosynthesis; 5,6,7,8-tetrahydrofolate from 7,8-dihydrofolate: step 1/1.</text>
</comment>
<dbReference type="InterPro" id="IPR012259">
    <property type="entry name" value="DHFR"/>
</dbReference>
<evidence type="ECO:0000256" key="3">
    <source>
        <dbReference type="ARBA" id="ARBA00012856"/>
    </source>
</evidence>
<dbReference type="Proteomes" id="UP000070258">
    <property type="component" value="Unassembled WGS sequence"/>
</dbReference>
<dbReference type="OrthoDB" id="9804315at2"/>
<dbReference type="PROSITE" id="PS00075">
    <property type="entry name" value="DHFR_1"/>
    <property type="match status" value="1"/>
</dbReference>
<dbReference type="InterPro" id="IPR024072">
    <property type="entry name" value="DHFR-like_dom_sf"/>
</dbReference>
<evidence type="ECO:0000256" key="8">
    <source>
        <dbReference type="RuleBase" id="RU004474"/>
    </source>
</evidence>
<protein>
    <recommendedName>
        <fullName evidence="3 7">Dihydrofolate reductase</fullName>
        <ecNumber evidence="3 7">1.5.1.3</ecNumber>
    </recommendedName>
</protein>
<keyword evidence="5 7" id="KW-0521">NADP</keyword>
<evidence type="ECO:0000256" key="1">
    <source>
        <dbReference type="ARBA" id="ARBA00004903"/>
    </source>
</evidence>
<dbReference type="GO" id="GO:0004146">
    <property type="term" value="F:dihydrofolate reductase activity"/>
    <property type="evidence" value="ECO:0007669"/>
    <property type="project" value="UniProtKB-EC"/>
</dbReference>
<dbReference type="STRING" id="239498.AXK60_05015"/>
<evidence type="ECO:0000259" key="10">
    <source>
        <dbReference type="PROSITE" id="PS51330"/>
    </source>
</evidence>
<comment type="catalytic activity">
    <reaction evidence="7">
        <text>(6S)-5,6,7,8-tetrahydrofolate + NADP(+) = 7,8-dihydrofolate + NADPH + H(+)</text>
        <dbReference type="Rhea" id="RHEA:15009"/>
        <dbReference type="ChEBI" id="CHEBI:15378"/>
        <dbReference type="ChEBI" id="CHEBI:57451"/>
        <dbReference type="ChEBI" id="CHEBI:57453"/>
        <dbReference type="ChEBI" id="CHEBI:57783"/>
        <dbReference type="ChEBI" id="CHEBI:58349"/>
        <dbReference type="EC" id="1.5.1.3"/>
    </reaction>
</comment>
<dbReference type="GO" id="GO:0050661">
    <property type="term" value="F:NADP binding"/>
    <property type="evidence" value="ECO:0007669"/>
    <property type="project" value="InterPro"/>
</dbReference>
<dbReference type="PANTHER" id="PTHR48069:SF3">
    <property type="entry name" value="DIHYDROFOLATE REDUCTASE"/>
    <property type="match status" value="1"/>
</dbReference>
<feature type="region of interest" description="Disordered" evidence="9">
    <location>
        <begin position="121"/>
        <end position="141"/>
    </location>
</feature>
<evidence type="ECO:0000313" key="11">
    <source>
        <dbReference type="EMBL" id="KXP12576.1"/>
    </source>
</evidence>
<comment type="caution">
    <text evidence="11">The sequence shown here is derived from an EMBL/GenBank/DDBJ whole genome shotgun (WGS) entry which is preliminary data.</text>
</comment>
<evidence type="ECO:0000256" key="7">
    <source>
        <dbReference type="PIRNR" id="PIRNR000194"/>
    </source>
</evidence>
<gene>
    <name evidence="11" type="ORF">AXK60_05015</name>
</gene>
<comment type="similarity">
    <text evidence="2 7 8">Belongs to the dihydrofolate reductase family.</text>
</comment>
<dbReference type="InterPro" id="IPR017925">
    <property type="entry name" value="DHFR_CS"/>
</dbReference>